<dbReference type="AlphaFoldDB" id="A0A917U377"/>
<dbReference type="RefSeq" id="WP_190253260.1">
    <property type="nucleotide sequence ID" value="NZ_BMPI01000032.1"/>
</dbReference>
<evidence type="ECO:0000313" key="1">
    <source>
        <dbReference type="EMBL" id="GGM49839.1"/>
    </source>
</evidence>
<name>A0A917U377_9ACTN</name>
<gene>
    <name evidence="1" type="ORF">GCM10007977_059380</name>
</gene>
<dbReference type="EMBL" id="BMPI01000032">
    <property type="protein sequence ID" value="GGM49839.1"/>
    <property type="molecule type" value="Genomic_DNA"/>
</dbReference>
<keyword evidence="2" id="KW-1185">Reference proteome</keyword>
<comment type="caution">
    <text evidence="1">The sequence shown here is derived from an EMBL/GenBank/DDBJ whole genome shotgun (WGS) entry which is preliminary data.</text>
</comment>
<accession>A0A917U377</accession>
<organism evidence="1 2">
    <name type="scientific">Dactylosporangium sucinum</name>
    <dbReference type="NCBI Taxonomy" id="1424081"/>
    <lineage>
        <taxon>Bacteria</taxon>
        <taxon>Bacillati</taxon>
        <taxon>Actinomycetota</taxon>
        <taxon>Actinomycetes</taxon>
        <taxon>Micromonosporales</taxon>
        <taxon>Micromonosporaceae</taxon>
        <taxon>Dactylosporangium</taxon>
    </lineage>
</organism>
<evidence type="ECO:0000313" key="2">
    <source>
        <dbReference type="Proteomes" id="UP000642070"/>
    </source>
</evidence>
<protein>
    <recommendedName>
        <fullName evidence="3">DUF218 domain-containing protein</fullName>
    </recommendedName>
</protein>
<reference evidence="1" key="2">
    <citation type="submission" date="2020-09" db="EMBL/GenBank/DDBJ databases">
        <authorList>
            <person name="Sun Q."/>
            <person name="Ohkuma M."/>
        </authorList>
    </citation>
    <scope>NUCLEOTIDE SEQUENCE</scope>
    <source>
        <strain evidence="1">JCM 19831</strain>
    </source>
</reference>
<evidence type="ECO:0008006" key="3">
    <source>
        <dbReference type="Google" id="ProtNLM"/>
    </source>
</evidence>
<proteinExistence type="predicted"/>
<reference evidence="1" key="1">
    <citation type="journal article" date="2014" name="Int. J. Syst. Evol. Microbiol.">
        <title>Complete genome sequence of Corynebacterium casei LMG S-19264T (=DSM 44701T), isolated from a smear-ripened cheese.</title>
        <authorList>
            <consortium name="US DOE Joint Genome Institute (JGI-PGF)"/>
            <person name="Walter F."/>
            <person name="Albersmeier A."/>
            <person name="Kalinowski J."/>
            <person name="Ruckert C."/>
        </authorList>
    </citation>
    <scope>NUCLEOTIDE SEQUENCE</scope>
    <source>
        <strain evidence="1">JCM 19831</strain>
    </source>
</reference>
<sequence length="222" mass="24324">MPGIPRVVTDLDDVPPRRLFEVAEAVTMILSLPADAARDADGLAVAIGQGEEWRLAHALTLWEGNPRLRHLLIADGNPAEATYAPVKLGGLRRTDGVELQPQPVTNTAEQAAWLAQRVQDLNIRSLGLVVSPYHLPRVYLTLLQACQNLGGNELVQLLPVPVPVAPDTPVPETGATAFDLLPGEIRRIIVYREQGWVAGPKELREYLARLWRQPPLSRSRAG</sequence>
<dbReference type="Proteomes" id="UP000642070">
    <property type="component" value="Unassembled WGS sequence"/>
</dbReference>